<reference evidence="2 3" key="1">
    <citation type="submission" date="2014-04" db="EMBL/GenBank/DDBJ databases">
        <title>Aquimarina sp. 22II-S11-z7 Genome Sequencing.</title>
        <authorList>
            <person name="Lai Q."/>
        </authorList>
    </citation>
    <scope>NUCLEOTIDE SEQUENCE [LARGE SCALE GENOMIC DNA]</scope>
    <source>
        <strain evidence="2 3">22II-S11-z7</strain>
    </source>
</reference>
<gene>
    <name evidence="2" type="ORF">ATO12_10875</name>
</gene>
<dbReference type="STRING" id="1317122.ATO12_10875"/>
<dbReference type="Proteomes" id="UP000023541">
    <property type="component" value="Unassembled WGS sequence"/>
</dbReference>
<dbReference type="EMBL" id="AQRA01000022">
    <property type="protein sequence ID" value="EZH71304.1"/>
    <property type="molecule type" value="Genomic_DNA"/>
</dbReference>
<dbReference type="AlphaFoldDB" id="A0A023BMW9"/>
<dbReference type="RefSeq" id="WP_051576070.1">
    <property type="nucleotide sequence ID" value="NZ_AQRA01000022.1"/>
</dbReference>
<keyword evidence="3" id="KW-1185">Reference proteome</keyword>
<sequence>MKKTIFTLILLVLYSGVKAQHNYDNQNTIYSNGGNVGIGTQSPSNAQGWNKVLDVDGSQHSKILATSVNKKYKTGIFSHNESWYGGGGFVGTESNHNLHLITNYASKMTILTNGNVGIGTQNPSNAQGWNRVLDVAGAQHSKILATSVNEKYKTGIFSHNESWYGGGGFVGTESNHNLHLITNYASKMTILTNGNVGIGTQNPDSKLTVKGNIHSREIKVTATAGGADFVFTNEYRLPSLAEVEAFVKKNKHLPEIASAEEMEKNGIHLAKMNIKLLQKIEELTLYIIEQDKRISLLESKSTKK</sequence>
<dbReference type="OrthoDB" id="758388at2"/>
<evidence type="ECO:0000313" key="2">
    <source>
        <dbReference type="EMBL" id="EZH71304.1"/>
    </source>
</evidence>
<accession>A0A023BMW9</accession>
<dbReference type="eggNOG" id="COG5295">
    <property type="taxonomic scope" value="Bacteria"/>
</dbReference>
<organism evidence="2 3">
    <name type="scientific">Aquimarina atlantica</name>
    <dbReference type="NCBI Taxonomy" id="1317122"/>
    <lineage>
        <taxon>Bacteria</taxon>
        <taxon>Pseudomonadati</taxon>
        <taxon>Bacteroidota</taxon>
        <taxon>Flavobacteriia</taxon>
        <taxon>Flavobacteriales</taxon>
        <taxon>Flavobacteriaceae</taxon>
        <taxon>Aquimarina</taxon>
    </lineage>
</organism>
<feature type="signal peptide" evidence="1">
    <location>
        <begin position="1"/>
        <end position="19"/>
    </location>
</feature>
<evidence type="ECO:0000256" key="1">
    <source>
        <dbReference type="SAM" id="SignalP"/>
    </source>
</evidence>
<protein>
    <recommendedName>
        <fullName evidence="4">Peptidase S74 domain-containing protein</fullName>
    </recommendedName>
</protein>
<keyword evidence="1" id="KW-0732">Signal</keyword>
<evidence type="ECO:0008006" key="4">
    <source>
        <dbReference type="Google" id="ProtNLM"/>
    </source>
</evidence>
<evidence type="ECO:0000313" key="3">
    <source>
        <dbReference type="Proteomes" id="UP000023541"/>
    </source>
</evidence>
<feature type="chain" id="PRO_5001511748" description="Peptidase S74 domain-containing protein" evidence="1">
    <location>
        <begin position="20"/>
        <end position="304"/>
    </location>
</feature>
<proteinExistence type="predicted"/>
<name>A0A023BMW9_9FLAO</name>
<comment type="caution">
    <text evidence="2">The sequence shown here is derived from an EMBL/GenBank/DDBJ whole genome shotgun (WGS) entry which is preliminary data.</text>
</comment>